<sequence length="311" mass="32371">MFAYSGLLPSRRIVLSTLLGAFTFGSNASGATPASPQQAAMAARLPGVPKPPGTVNGKLPERRGPEYPWGVALQDMEAMRPDVRVINLETAMTTHDKPWPDKGINYRCHPGNVATLKAGGVQVAGLANNHCLDWQIPGLMETLETLEGAGIMVAGAGRNASQACRPTVIQLPPAADGQPSRSAAAAAAADADTAPAGPEDVDGPRVLVWGLGHESSGVYDEWEAGEARPGVCMTDLSAAHAARVGAAAAAAKRPGSDIAVVSLHVGSNWGFTVPEAQRQFTRALIQGWIPRLYALTAWRALACPLPPSPSL</sequence>
<name>A0A0D2M159_9CHLO</name>
<dbReference type="Pfam" id="PF09587">
    <property type="entry name" value="PGA_cap"/>
    <property type="match status" value="1"/>
</dbReference>
<feature type="domain" description="Capsule synthesis protein CapA" evidence="4">
    <location>
        <begin position="15"/>
        <end position="287"/>
    </location>
</feature>
<dbReference type="PANTHER" id="PTHR33393:SF11">
    <property type="entry name" value="POLYGLUTAMINE SYNTHESIS ACCESSORY PROTEIN RV0574C-RELATED"/>
    <property type="match status" value="1"/>
</dbReference>
<evidence type="ECO:0000256" key="3">
    <source>
        <dbReference type="SAM" id="SignalP"/>
    </source>
</evidence>
<dbReference type="AlphaFoldDB" id="A0A0D2M159"/>
<feature type="region of interest" description="Disordered" evidence="2">
    <location>
        <begin position="29"/>
        <end position="64"/>
    </location>
</feature>
<gene>
    <name evidence="5" type="ORF">MNEG_12777</name>
</gene>
<evidence type="ECO:0000313" key="6">
    <source>
        <dbReference type="Proteomes" id="UP000054498"/>
    </source>
</evidence>
<evidence type="ECO:0000256" key="1">
    <source>
        <dbReference type="ARBA" id="ARBA00005662"/>
    </source>
</evidence>
<reference evidence="5 6" key="1">
    <citation type="journal article" date="2013" name="BMC Genomics">
        <title>Reconstruction of the lipid metabolism for the microalga Monoraphidium neglectum from its genome sequence reveals characteristics suitable for biofuel production.</title>
        <authorList>
            <person name="Bogen C."/>
            <person name="Al-Dilaimi A."/>
            <person name="Albersmeier A."/>
            <person name="Wichmann J."/>
            <person name="Grundmann M."/>
            <person name="Rupp O."/>
            <person name="Lauersen K.J."/>
            <person name="Blifernez-Klassen O."/>
            <person name="Kalinowski J."/>
            <person name="Goesmann A."/>
            <person name="Mussgnug J.H."/>
            <person name="Kruse O."/>
        </authorList>
    </citation>
    <scope>NUCLEOTIDE SEQUENCE [LARGE SCALE GENOMIC DNA]</scope>
    <source>
        <strain evidence="5 6">SAG 48.87</strain>
    </source>
</reference>
<keyword evidence="3" id="KW-0732">Signal</keyword>
<dbReference type="GeneID" id="25730173"/>
<feature type="compositionally biased region" description="Low complexity" evidence="2">
    <location>
        <begin position="174"/>
        <end position="198"/>
    </location>
</feature>
<dbReference type="RefSeq" id="XP_013894206.1">
    <property type="nucleotide sequence ID" value="XM_014038752.1"/>
</dbReference>
<comment type="similarity">
    <text evidence="1">Belongs to the CapA family.</text>
</comment>
<feature type="compositionally biased region" description="Polar residues" evidence="2">
    <location>
        <begin position="29"/>
        <end position="38"/>
    </location>
</feature>
<feature type="chain" id="PRO_5002247388" evidence="3">
    <location>
        <begin position="29"/>
        <end position="311"/>
    </location>
</feature>
<dbReference type="KEGG" id="mng:MNEG_12777"/>
<dbReference type="InterPro" id="IPR052169">
    <property type="entry name" value="CW_Biosynth-Accessory"/>
</dbReference>
<keyword evidence="6" id="KW-1185">Reference proteome</keyword>
<dbReference type="Proteomes" id="UP000054498">
    <property type="component" value="Unassembled WGS sequence"/>
</dbReference>
<evidence type="ECO:0000313" key="5">
    <source>
        <dbReference type="EMBL" id="KIY95186.1"/>
    </source>
</evidence>
<protein>
    <submittedName>
        <fullName evidence="5">Poly-gamma-glutamate synthesis protein (Capsule biosynthesis protein)</fullName>
    </submittedName>
</protein>
<proteinExistence type="inferred from homology"/>
<accession>A0A0D2M159</accession>
<feature type="region of interest" description="Disordered" evidence="2">
    <location>
        <begin position="173"/>
        <end position="203"/>
    </location>
</feature>
<dbReference type="EMBL" id="KK103646">
    <property type="protein sequence ID" value="KIY95186.1"/>
    <property type="molecule type" value="Genomic_DNA"/>
</dbReference>
<dbReference type="InterPro" id="IPR019079">
    <property type="entry name" value="Capsule_synth_CapA"/>
</dbReference>
<dbReference type="PANTHER" id="PTHR33393">
    <property type="entry name" value="POLYGLUTAMINE SYNTHESIS ACCESSORY PROTEIN RV0574C-RELATED"/>
    <property type="match status" value="1"/>
</dbReference>
<evidence type="ECO:0000259" key="4">
    <source>
        <dbReference type="SMART" id="SM00854"/>
    </source>
</evidence>
<dbReference type="InterPro" id="IPR029052">
    <property type="entry name" value="Metallo-depent_PP-like"/>
</dbReference>
<organism evidence="5 6">
    <name type="scientific">Monoraphidium neglectum</name>
    <dbReference type="NCBI Taxonomy" id="145388"/>
    <lineage>
        <taxon>Eukaryota</taxon>
        <taxon>Viridiplantae</taxon>
        <taxon>Chlorophyta</taxon>
        <taxon>core chlorophytes</taxon>
        <taxon>Chlorophyceae</taxon>
        <taxon>CS clade</taxon>
        <taxon>Sphaeropleales</taxon>
        <taxon>Selenastraceae</taxon>
        <taxon>Monoraphidium</taxon>
    </lineage>
</organism>
<evidence type="ECO:0000256" key="2">
    <source>
        <dbReference type="SAM" id="MobiDB-lite"/>
    </source>
</evidence>
<dbReference type="OrthoDB" id="538649at2759"/>
<feature type="signal peptide" evidence="3">
    <location>
        <begin position="1"/>
        <end position="28"/>
    </location>
</feature>
<dbReference type="SMART" id="SM00854">
    <property type="entry name" value="PGA_cap"/>
    <property type="match status" value="1"/>
</dbReference>
<dbReference type="STRING" id="145388.A0A0D2M159"/>
<dbReference type="SUPFAM" id="SSF56300">
    <property type="entry name" value="Metallo-dependent phosphatases"/>
    <property type="match status" value="1"/>
</dbReference>